<feature type="coiled-coil region" evidence="1">
    <location>
        <begin position="807"/>
        <end position="834"/>
    </location>
</feature>
<dbReference type="InterPro" id="IPR003959">
    <property type="entry name" value="ATPase_AAA_core"/>
</dbReference>
<sequence>MVSPKEAPLGLVPADRQAEPSAESSALDASETQDSPDQAQDASVTAEKLQSAQELARGISSILQKIQPWKVSMPVDLRRELDMVGNAAESINTTRSRPKEKVLPQFNFDPGFWRTDVPQLDMNLWKTYFHAPHETRRVPLPPIVAFYEALTTSVPLPSSSGEVSTTDVNPEKAAIATDGSLRNLQRIYIRSPYIVQELEALSPSGLSTPLVIAPPYKILLEFLPEIRNRVLDVLVQNAAEDIAQDGTAAHTVAETLDMHGESSKVDAHAGPETTRRRELEMQVKLAHLRLLVEFIETHLADVLEIRSKIADGTLQNVAFDDLWHMFKPGELVVVKDYSRRALSRERLSKVYFVTGGQIRRRMPTDIEHSHWDRRRLEYTAVGSWTPLRVYTFTMERGGMVIGPCGAETEIRHFAGKTAITDLPVYPLRFHPDGELLSSAERCGRKSVHVSAVGHMSYEGLAEPIRAPEPRYPEAAGNSAPPLRTTPRGHPEDVCGEVYVDFEEFFQDFPDHWPRYTPLSPAYQDPTETTETLTFWEASRNASARQLVNHSGHEVDSKLAEVFHSHNFRKHYDAFKPAREPGRMTPEVFQLLGHLVPGYVFQHKRWYVLDVDLVHDIDAKRYSGFDDLVIPGHYKDLLLALVDNHASGIQRRKSKRDSNTSEHEGAKIDLVSSKGQGLIVLLHGPPGSGKTSTAETIAAYTQRPLYSLTCGDIGSGSDHGETLLSQHASRAEKWGCVLLLDEADVFLMQRNWTEVSRNALVSVFLRQLEYYTGILFLTTNRPGTMDEAFKSRIHISLRYPSIDLASTKQMWSNIMRRLERDNEHAEIKVEFDRNQLLQFAEKHYKRRKPTGTTWNGRQIRNAFQTALALGHAARKTKLQNAGLTAEEAATGPQAKKWMRVKLTVDNFRTITKTTNEFEDYIVGLRGKDSDLAREEEVRDDTYDPDTPTPQAAKKYAPSLFVTKAALLDSASGTKRLPKTRGRGEKKDKGKAKAVDTDSDENDAVSDDSSKDGGDDSDD</sequence>
<dbReference type="Pfam" id="PF00004">
    <property type="entry name" value="AAA"/>
    <property type="match status" value="1"/>
</dbReference>
<feature type="compositionally biased region" description="Basic and acidic residues" evidence="2">
    <location>
        <begin position="1006"/>
        <end position="1017"/>
    </location>
</feature>
<proteinExistence type="predicted"/>
<feature type="compositionally biased region" description="Polar residues" evidence="2">
    <location>
        <begin position="30"/>
        <end position="42"/>
    </location>
</feature>
<evidence type="ECO:0000256" key="2">
    <source>
        <dbReference type="SAM" id="MobiDB-lite"/>
    </source>
</evidence>
<dbReference type="EMBL" id="MU865959">
    <property type="protein sequence ID" value="KAK4446166.1"/>
    <property type="molecule type" value="Genomic_DNA"/>
</dbReference>
<accession>A0AAV9GGQ8</accession>
<evidence type="ECO:0000256" key="1">
    <source>
        <dbReference type="SAM" id="Coils"/>
    </source>
</evidence>
<feature type="compositionally biased region" description="Basic and acidic residues" evidence="2">
    <location>
        <begin position="931"/>
        <end position="940"/>
    </location>
</feature>
<dbReference type="SUPFAM" id="SSF52540">
    <property type="entry name" value="P-loop containing nucleoside triphosphate hydrolases"/>
    <property type="match status" value="1"/>
</dbReference>
<organism evidence="4 5">
    <name type="scientific">Podospora aff. communis PSN243</name>
    <dbReference type="NCBI Taxonomy" id="3040156"/>
    <lineage>
        <taxon>Eukaryota</taxon>
        <taxon>Fungi</taxon>
        <taxon>Dikarya</taxon>
        <taxon>Ascomycota</taxon>
        <taxon>Pezizomycotina</taxon>
        <taxon>Sordariomycetes</taxon>
        <taxon>Sordariomycetidae</taxon>
        <taxon>Sordariales</taxon>
        <taxon>Podosporaceae</taxon>
        <taxon>Podospora</taxon>
    </lineage>
</organism>
<dbReference type="CDD" id="cd19481">
    <property type="entry name" value="RecA-like_protease"/>
    <property type="match status" value="1"/>
</dbReference>
<name>A0AAV9GGQ8_9PEZI</name>
<dbReference type="Pfam" id="PF22942">
    <property type="entry name" value="DUF7025"/>
    <property type="match status" value="1"/>
</dbReference>
<feature type="region of interest" description="Disordered" evidence="2">
    <location>
        <begin position="931"/>
        <end position="954"/>
    </location>
</feature>
<dbReference type="PANTHER" id="PTHR46411">
    <property type="entry name" value="FAMILY ATPASE, PUTATIVE-RELATED"/>
    <property type="match status" value="1"/>
</dbReference>
<dbReference type="InterPro" id="IPR003593">
    <property type="entry name" value="AAA+_ATPase"/>
</dbReference>
<feature type="region of interest" description="Disordered" evidence="2">
    <location>
        <begin position="1"/>
        <end position="42"/>
    </location>
</feature>
<evidence type="ECO:0000259" key="3">
    <source>
        <dbReference type="SMART" id="SM00382"/>
    </source>
</evidence>
<dbReference type="AlphaFoldDB" id="A0AAV9GGQ8"/>
<feature type="compositionally biased region" description="Basic and acidic residues" evidence="2">
    <location>
        <begin position="980"/>
        <end position="994"/>
    </location>
</feature>
<dbReference type="Gene3D" id="3.40.50.300">
    <property type="entry name" value="P-loop containing nucleotide triphosphate hydrolases"/>
    <property type="match status" value="1"/>
</dbReference>
<dbReference type="GO" id="GO:0016887">
    <property type="term" value="F:ATP hydrolysis activity"/>
    <property type="evidence" value="ECO:0007669"/>
    <property type="project" value="InterPro"/>
</dbReference>
<feature type="region of interest" description="Disordered" evidence="2">
    <location>
        <begin position="969"/>
        <end position="1017"/>
    </location>
</feature>
<gene>
    <name evidence="4" type="ORF">QBC34DRAFT_412059</name>
</gene>
<evidence type="ECO:0000313" key="4">
    <source>
        <dbReference type="EMBL" id="KAK4446166.1"/>
    </source>
</evidence>
<keyword evidence="5" id="KW-1185">Reference proteome</keyword>
<dbReference type="InterPro" id="IPR027417">
    <property type="entry name" value="P-loop_NTPase"/>
</dbReference>
<comment type="caution">
    <text evidence="4">The sequence shown here is derived from an EMBL/GenBank/DDBJ whole genome shotgun (WGS) entry which is preliminary data.</text>
</comment>
<dbReference type="GO" id="GO:0005524">
    <property type="term" value="F:ATP binding"/>
    <property type="evidence" value="ECO:0007669"/>
    <property type="project" value="InterPro"/>
</dbReference>
<feature type="compositionally biased region" description="Acidic residues" evidence="2">
    <location>
        <begin position="995"/>
        <end position="1004"/>
    </location>
</feature>
<dbReference type="SMART" id="SM00382">
    <property type="entry name" value="AAA"/>
    <property type="match status" value="1"/>
</dbReference>
<dbReference type="InterPro" id="IPR054289">
    <property type="entry name" value="DUF7025"/>
</dbReference>
<feature type="domain" description="AAA+ ATPase" evidence="3">
    <location>
        <begin position="675"/>
        <end position="800"/>
    </location>
</feature>
<dbReference type="Pfam" id="PF23232">
    <property type="entry name" value="AAA_lid_13"/>
    <property type="match status" value="1"/>
</dbReference>
<protein>
    <recommendedName>
        <fullName evidence="3">AAA+ ATPase domain-containing protein</fullName>
    </recommendedName>
</protein>
<dbReference type="PANTHER" id="PTHR46411:SF2">
    <property type="entry name" value="AAA+ ATPASE DOMAIN-CONTAINING PROTEIN"/>
    <property type="match status" value="1"/>
</dbReference>
<evidence type="ECO:0000313" key="5">
    <source>
        <dbReference type="Proteomes" id="UP001321760"/>
    </source>
</evidence>
<reference evidence="4" key="2">
    <citation type="submission" date="2023-05" db="EMBL/GenBank/DDBJ databases">
        <authorList>
            <consortium name="Lawrence Berkeley National Laboratory"/>
            <person name="Steindorff A."/>
            <person name="Hensen N."/>
            <person name="Bonometti L."/>
            <person name="Westerberg I."/>
            <person name="Brannstrom I.O."/>
            <person name="Guillou S."/>
            <person name="Cros-Aarteil S."/>
            <person name="Calhoun S."/>
            <person name="Haridas S."/>
            <person name="Kuo A."/>
            <person name="Mondo S."/>
            <person name="Pangilinan J."/>
            <person name="Riley R."/>
            <person name="Labutti K."/>
            <person name="Andreopoulos B."/>
            <person name="Lipzen A."/>
            <person name="Chen C."/>
            <person name="Yanf M."/>
            <person name="Daum C."/>
            <person name="Ng V."/>
            <person name="Clum A."/>
            <person name="Ohm R."/>
            <person name="Martin F."/>
            <person name="Silar P."/>
            <person name="Natvig D."/>
            <person name="Lalanne C."/>
            <person name="Gautier V."/>
            <person name="Ament-Velasquez S.L."/>
            <person name="Kruys A."/>
            <person name="Hutchinson M.I."/>
            <person name="Powell A.J."/>
            <person name="Barry K."/>
            <person name="Miller A.N."/>
            <person name="Grigoriev I.V."/>
            <person name="Debuchy R."/>
            <person name="Gladieux P."/>
            <person name="Thoren M.H."/>
            <person name="Johannesson H."/>
        </authorList>
    </citation>
    <scope>NUCLEOTIDE SEQUENCE</scope>
    <source>
        <strain evidence="4">PSN243</strain>
    </source>
</reference>
<dbReference type="Proteomes" id="UP001321760">
    <property type="component" value="Unassembled WGS sequence"/>
</dbReference>
<keyword evidence="1" id="KW-0175">Coiled coil</keyword>
<dbReference type="InterPro" id="IPR056599">
    <property type="entry name" value="AAA_lid_fung"/>
</dbReference>
<reference evidence="4" key="1">
    <citation type="journal article" date="2023" name="Mol. Phylogenet. Evol.">
        <title>Genome-scale phylogeny and comparative genomics of the fungal order Sordariales.</title>
        <authorList>
            <person name="Hensen N."/>
            <person name="Bonometti L."/>
            <person name="Westerberg I."/>
            <person name="Brannstrom I.O."/>
            <person name="Guillou S."/>
            <person name="Cros-Aarteil S."/>
            <person name="Calhoun S."/>
            <person name="Haridas S."/>
            <person name="Kuo A."/>
            <person name="Mondo S."/>
            <person name="Pangilinan J."/>
            <person name="Riley R."/>
            <person name="LaButti K."/>
            <person name="Andreopoulos B."/>
            <person name="Lipzen A."/>
            <person name="Chen C."/>
            <person name="Yan M."/>
            <person name="Daum C."/>
            <person name="Ng V."/>
            <person name="Clum A."/>
            <person name="Steindorff A."/>
            <person name="Ohm R.A."/>
            <person name="Martin F."/>
            <person name="Silar P."/>
            <person name="Natvig D.O."/>
            <person name="Lalanne C."/>
            <person name="Gautier V."/>
            <person name="Ament-Velasquez S.L."/>
            <person name="Kruys A."/>
            <person name="Hutchinson M.I."/>
            <person name="Powell A.J."/>
            <person name="Barry K."/>
            <person name="Miller A.N."/>
            <person name="Grigoriev I.V."/>
            <person name="Debuchy R."/>
            <person name="Gladieux P."/>
            <person name="Hiltunen Thoren M."/>
            <person name="Johannesson H."/>
        </authorList>
    </citation>
    <scope>NUCLEOTIDE SEQUENCE</scope>
    <source>
        <strain evidence="4">PSN243</strain>
    </source>
</reference>
<feature type="region of interest" description="Disordered" evidence="2">
    <location>
        <begin position="468"/>
        <end position="488"/>
    </location>
</feature>